<evidence type="ECO:0000259" key="7">
    <source>
        <dbReference type="SMART" id="SM00829"/>
    </source>
</evidence>
<dbReference type="Pfam" id="PF08240">
    <property type="entry name" value="ADH_N"/>
    <property type="match status" value="1"/>
</dbReference>
<reference evidence="8" key="1">
    <citation type="journal article" date="2023" name="Mol. Phylogenet. Evol.">
        <title>Genome-scale phylogeny and comparative genomics of the fungal order Sordariales.</title>
        <authorList>
            <person name="Hensen N."/>
            <person name="Bonometti L."/>
            <person name="Westerberg I."/>
            <person name="Brannstrom I.O."/>
            <person name="Guillou S."/>
            <person name="Cros-Aarteil S."/>
            <person name="Calhoun S."/>
            <person name="Haridas S."/>
            <person name="Kuo A."/>
            <person name="Mondo S."/>
            <person name="Pangilinan J."/>
            <person name="Riley R."/>
            <person name="LaButti K."/>
            <person name="Andreopoulos B."/>
            <person name="Lipzen A."/>
            <person name="Chen C."/>
            <person name="Yan M."/>
            <person name="Daum C."/>
            <person name="Ng V."/>
            <person name="Clum A."/>
            <person name="Steindorff A."/>
            <person name="Ohm R.A."/>
            <person name="Martin F."/>
            <person name="Silar P."/>
            <person name="Natvig D.O."/>
            <person name="Lalanne C."/>
            <person name="Gautier V."/>
            <person name="Ament-Velasquez S.L."/>
            <person name="Kruys A."/>
            <person name="Hutchinson M.I."/>
            <person name="Powell A.J."/>
            <person name="Barry K."/>
            <person name="Miller A.N."/>
            <person name="Grigoriev I.V."/>
            <person name="Debuchy R."/>
            <person name="Gladieux P."/>
            <person name="Hiltunen Thoren M."/>
            <person name="Johannesson H."/>
        </authorList>
    </citation>
    <scope>NUCLEOTIDE SEQUENCE</scope>
    <source>
        <strain evidence="8">SMH4131-1</strain>
    </source>
</reference>
<dbReference type="FunFam" id="3.40.50.720:FF:000039">
    <property type="entry name" value="Alcohol dehydrogenase AdhP"/>
    <property type="match status" value="1"/>
</dbReference>
<dbReference type="AlphaFoldDB" id="A0AAE0INE9"/>
<dbReference type="Proteomes" id="UP001286456">
    <property type="component" value="Unassembled WGS sequence"/>
</dbReference>
<dbReference type="SUPFAM" id="SSF51735">
    <property type="entry name" value="NAD(P)-binding Rossmann-fold domains"/>
    <property type="match status" value="1"/>
</dbReference>
<dbReference type="InterPro" id="IPR013154">
    <property type="entry name" value="ADH-like_N"/>
</dbReference>
<dbReference type="PANTHER" id="PTHR42940:SF8">
    <property type="entry name" value="VACUOLAR PROTEIN SORTING-ASSOCIATED PROTEIN 11"/>
    <property type="match status" value="1"/>
</dbReference>
<dbReference type="PANTHER" id="PTHR42940">
    <property type="entry name" value="ALCOHOL DEHYDROGENASE 1-RELATED"/>
    <property type="match status" value="1"/>
</dbReference>
<evidence type="ECO:0000313" key="8">
    <source>
        <dbReference type="EMBL" id="KAK3328210.1"/>
    </source>
</evidence>
<keyword evidence="4" id="KW-0862">Zinc</keyword>
<organism evidence="8 9">
    <name type="scientific">Cercophora scortea</name>
    <dbReference type="NCBI Taxonomy" id="314031"/>
    <lineage>
        <taxon>Eukaryota</taxon>
        <taxon>Fungi</taxon>
        <taxon>Dikarya</taxon>
        <taxon>Ascomycota</taxon>
        <taxon>Pezizomycotina</taxon>
        <taxon>Sordariomycetes</taxon>
        <taxon>Sordariomycetidae</taxon>
        <taxon>Sordariales</taxon>
        <taxon>Lasiosphaeriaceae</taxon>
        <taxon>Cercophora</taxon>
    </lineage>
</organism>
<comment type="caution">
    <text evidence="8">The sequence shown here is derived from an EMBL/GenBank/DDBJ whole genome shotgun (WGS) entry which is preliminary data.</text>
</comment>
<protein>
    <submittedName>
        <fullName evidence="8">Chaperonin 10-like protein</fullName>
    </submittedName>
</protein>
<evidence type="ECO:0000256" key="2">
    <source>
        <dbReference type="ARBA" id="ARBA00008072"/>
    </source>
</evidence>
<proteinExistence type="inferred from homology"/>
<accession>A0AAE0INE9</accession>
<dbReference type="GO" id="GO:0005737">
    <property type="term" value="C:cytoplasm"/>
    <property type="evidence" value="ECO:0007669"/>
    <property type="project" value="TreeGrafter"/>
</dbReference>
<dbReference type="SUPFAM" id="SSF50129">
    <property type="entry name" value="GroES-like"/>
    <property type="match status" value="1"/>
</dbReference>
<evidence type="ECO:0000256" key="4">
    <source>
        <dbReference type="ARBA" id="ARBA00022833"/>
    </source>
</evidence>
<dbReference type="InterPro" id="IPR036291">
    <property type="entry name" value="NAD(P)-bd_dom_sf"/>
</dbReference>
<sequence>MAPNLTPTIPTEMKAARITTYGAPYTLTTVPVPSPSSLGPHDLLVKVAAASHCHTDTIVRNGVFGTRLPCTGSHEGAGTVVLTGSSSSTAFRPGDRVMCGLPLHPCGVCAECTTGPENQRQYCTVVAGHVGVHLDGCFAEYVLVDARHTTPVPDGVSLLSAAPLACAGRTIWRGVKIAGLAEGEWLAIIGSGGGLGHIGVQFAKALGLRVVGVDARDGGLALTSEMGAEVVVDARQGRESVVEEVSRVTGGNGGVDAAIVLADSEDAAALACALTRMHGTVVQIAQPEEVRIPFQELVFRDIRIRGSVLCSPGESEEMMKFVAEHGIEVRTNVFRGLERIGELVDAVERGEVKGKAVVVVDEEQIRRERERGPGAA</sequence>
<keyword evidence="6" id="KW-0520">NAD</keyword>
<dbReference type="InterPro" id="IPR013149">
    <property type="entry name" value="ADH-like_C"/>
</dbReference>
<comment type="similarity">
    <text evidence="2">Belongs to the zinc-containing alcohol dehydrogenase family.</text>
</comment>
<keyword evidence="3" id="KW-0479">Metal-binding</keyword>
<evidence type="ECO:0000256" key="3">
    <source>
        <dbReference type="ARBA" id="ARBA00022723"/>
    </source>
</evidence>
<dbReference type="SMART" id="SM00829">
    <property type="entry name" value="PKS_ER"/>
    <property type="match status" value="1"/>
</dbReference>
<evidence type="ECO:0000256" key="5">
    <source>
        <dbReference type="ARBA" id="ARBA00023002"/>
    </source>
</evidence>
<name>A0AAE0INE9_9PEZI</name>
<evidence type="ECO:0000313" key="9">
    <source>
        <dbReference type="Proteomes" id="UP001286456"/>
    </source>
</evidence>
<gene>
    <name evidence="8" type="ORF">B0T19DRAFT_423927</name>
</gene>
<keyword evidence="9" id="KW-1185">Reference proteome</keyword>
<evidence type="ECO:0000256" key="1">
    <source>
        <dbReference type="ARBA" id="ARBA00001947"/>
    </source>
</evidence>
<feature type="domain" description="Enoyl reductase (ER)" evidence="7">
    <location>
        <begin position="22"/>
        <end position="358"/>
    </location>
</feature>
<evidence type="ECO:0000256" key="6">
    <source>
        <dbReference type="ARBA" id="ARBA00023027"/>
    </source>
</evidence>
<dbReference type="Gene3D" id="3.40.50.720">
    <property type="entry name" value="NAD(P)-binding Rossmann-like Domain"/>
    <property type="match status" value="1"/>
</dbReference>
<dbReference type="GO" id="GO:0046872">
    <property type="term" value="F:metal ion binding"/>
    <property type="evidence" value="ECO:0007669"/>
    <property type="project" value="UniProtKB-KW"/>
</dbReference>
<dbReference type="EMBL" id="JAUEPO010000003">
    <property type="protein sequence ID" value="KAK3328210.1"/>
    <property type="molecule type" value="Genomic_DNA"/>
</dbReference>
<keyword evidence="5" id="KW-0560">Oxidoreductase</keyword>
<dbReference type="InterPro" id="IPR011032">
    <property type="entry name" value="GroES-like_sf"/>
</dbReference>
<dbReference type="Gene3D" id="3.90.180.10">
    <property type="entry name" value="Medium-chain alcohol dehydrogenases, catalytic domain"/>
    <property type="match status" value="1"/>
</dbReference>
<reference evidence="8" key="2">
    <citation type="submission" date="2023-06" db="EMBL/GenBank/DDBJ databases">
        <authorList>
            <consortium name="Lawrence Berkeley National Laboratory"/>
            <person name="Haridas S."/>
            <person name="Hensen N."/>
            <person name="Bonometti L."/>
            <person name="Westerberg I."/>
            <person name="Brannstrom I.O."/>
            <person name="Guillou S."/>
            <person name="Cros-Aarteil S."/>
            <person name="Calhoun S."/>
            <person name="Kuo A."/>
            <person name="Mondo S."/>
            <person name="Pangilinan J."/>
            <person name="Riley R."/>
            <person name="Labutti K."/>
            <person name="Andreopoulos B."/>
            <person name="Lipzen A."/>
            <person name="Chen C."/>
            <person name="Yanf M."/>
            <person name="Daum C."/>
            <person name="Ng V."/>
            <person name="Clum A."/>
            <person name="Steindorff A."/>
            <person name="Ohm R."/>
            <person name="Martin F."/>
            <person name="Silar P."/>
            <person name="Natvig D."/>
            <person name="Lalanne C."/>
            <person name="Gautier V."/>
            <person name="Ament-Velasquez S.L."/>
            <person name="Kruys A."/>
            <person name="Hutchinson M.I."/>
            <person name="Powell A.J."/>
            <person name="Barry K."/>
            <person name="Miller A.N."/>
            <person name="Grigoriev I.V."/>
            <person name="Debuchy R."/>
            <person name="Gladieux P."/>
            <person name="Thoren M.H."/>
            <person name="Johannesson H."/>
        </authorList>
    </citation>
    <scope>NUCLEOTIDE SEQUENCE</scope>
    <source>
        <strain evidence="8">SMH4131-1</strain>
    </source>
</reference>
<dbReference type="GO" id="GO:0004022">
    <property type="term" value="F:alcohol dehydrogenase (NAD+) activity"/>
    <property type="evidence" value="ECO:0007669"/>
    <property type="project" value="TreeGrafter"/>
</dbReference>
<dbReference type="Pfam" id="PF00107">
    <property type="entry name" value="ADH_zinc_N"/>
    <property type="match status" value="1"/>
</dbReference>
<comment type="cofactor">
    <cofactor evidence="1">
        <name>Zn(2+)</name>
        <dbReference type="ChEBI" id="CHEBI:29105"/>
    </cofactor>
</comment>
<dbReference type="InterPro" id="IPR020843">
    <property type="entry name" value="ER"/>
</dbReference>